<dbReference type="Proteomes" id="UP000325577">
    <property type="component" value="Linkage Group LG15"/>
</dbReference>
<keyword evidence="13" id="KW-1185">Reference proteome</keyword>
<comment type="subcellular location">
    <subcellularLocation>
        <location evidence="1">Nucleus</location>
    </subcellularLocation>
</comment>
<reference evidence="12 13" key="1">
    <citation type="submission" date="2019-09" db="EMBL/GenBank/DDBJ databases">
        <title>A chromosome-level genome assembly of the Chinese tupelo Nyssa sinensis.</title>
        <authorList>
            <person name="Yang X."/>
            <person name="Kang M."/>
            <person name="Yang Y."/>
            <person name="Xiong H."/>
            <person name="Wang M."/>
            <person name="Zhang Z."/>
            <person name="Wang Z."/>
            <person name="Wu H."/>
            <person name="Ma T."/>
            <person name="Liu J."/>
            <person name="Xi Z."/>
        </authorList>
    </citation>
    <scope>NUCLEOTIDE SEQUENCE [LARGE SCALE GENOMIC DNA]</scope>
    <source>
        <strain evidence="12">J267</strain>
        <tissue evidence="12">Leaf</tissue>
    </source>
</reference>
<keyword evidence="7" id="KW-0371">Homeobox</keyword>
<feature type="domain" description="ZF-HD dimerization-type" evidence="11">
    <location>
        <begin position="61"/>
        <end position="112"/>
    </location>
</feature>
<keyword evidence="3" id="KW-0863">Zinc-finger</keyword>
<dbReference type="GO" id="GO:0050793">
    <property type="term" value="P:regulation of developmental process"/>
    <property type="evidence" value="ECO:0007669"/>
    <property type="project" value="TreeGrafter"/>
</dbReference>
<gene>
    <name evidence="12" type="ORF">F0562_027225</name>
</gene>
<keyword evidence="9" id="KW-0539">Nucleus</keyword>
<dbReference type="PANTHER" id="PTHR31948:SF60">
    <property type="entry name" value="ZINC-FINGER HOMEODOMAIN PROTEIN 5"/>
    <property type="match status" value="1"/>
</dbReference>
<dbReference type="GO" id="GO:0005634">
    <property type="term" value="C:nucleus"/>
    <property type="evidence" value="ECO:0007669"/>
    <property type="project" value="UniProtKB-SubCell"/>
</dbReference>
<keyword evidence="6" id="KW-0238">DNA-binding</keyword>
<dbReference type="GO" id="GO:0008270">
    <property type="term" value="F:zinc ion binding"/>
    <property type="evidence" value="ECO:0007669"/>
    <property type="project" value="UniProtKB-KW"/>
</dbReference>
<keyword evidence="5" id="KW-0805">Transcription regulation</keyword>
<feature type="region of interest" description="Disordered" evidence="10">
    <location>
        <begin position="18"/>
        <end position="50"/>
    </location>
</feature>
<dbReference type="NCBIfam" id="TIGR01566">
    <property type="entry name" value="ZF_HD_prot_N"/>
    <property type="match status" value="1"/>
</dbReference>
<evidence type="ECO:0000313" key="13">
    <source>
        <dbReference type="Proteomes" id="UP000325577"/>
    </source>
</evidence>
<evidence type="ECO:0000256" key="7">
    <source>
        <dbReference type="ARBA" id="ARBA00023155"/>
    </source>
</evidence>
<keyword evidence="8" id="KW-0804">Transcription</keyword>
<evidence type="ECO:0000256" key="3">
    <source>
        <dbReference type="ARBA" id="ARBA00022771"/>
    </source>
</evidence>
<dbReference type="Pfam" id="PF04770">
    <property type="entry name" value="ZF-HD_dimer"/>
    <property type="match status" value="1"/>
</dbReference>
<dbReference type="OrthoDB" id="1910053at2759"/>
<dbReference type="InterPro" id="IPR006455">
    <property type="entry name" value="Homeodomain_ZF_HD"/>
</dbReference>
<evidence type="ECO:0000256" key="2">
    <source>
        <dbReference type="ARBA" id="ARBA00022723"/>
    </source>
</evidence>
<evidence type="ECO:0000259" key="11">
    <source>
        <dbReference type="PROSITE" id="PS51523"/>
    </source>
</evidence>
<dbReference type="GO" id="GO:0000976">
    <property type="term" value="F:transcription cis-regulatory region binding"/>
    <property type="evidence" value="ECO:0007669"/>
    <property type="project" value="TreeGrafter"/>
</dbReference>
<evidence type="ECO:0000256" key="5">
    <source>
        <dbReference type="ARBA" id="ARBA00023015"/>
    </source>
</evidence>
<proteinExistence type="predicted"/>
<dbReference type="AlphaFoldDB" id="A0A5J5B772"/>
<dbReference type="NCBIfam" id="TIGR01565">
    <property type="entry name" value="homeo_ZF_HD"/>
    <property type="match status" value="1"/>
</dbReference>
<dbReference type="InterPro" id="IPR006456">
    <property type="entry name" value="ZF_HD_homeobox_Cys/His_dimer"/>
</dbReference>
<evidence type="ECO:0000256" key="1">
    <source>
        <dbReference type="ARBA" id="ARBA00004123"/>
    </source>
</evidence>
<keyword evidence="2" id="KW-0479">Metal-binding</keyword>
<keyword evidence="4" id="KW-0862">Zinc</keyword>
<evidence type="ECO:0000313" key="12">
    <source>
        <dbReference type="EMBL" id="KAA8537617.1"/>
    </source>
</evidence>
<dbReference type="EMBL" id="CM018038">
    <property type="protein sequence ID" value="KAA8537617.1"/>
    <property type="molecule type" value="Genomic_DNA"/>
</dbReference>
<evidence type="ECO:0000256" key="9">
    <source>
        <dbReference type="ARBA" id="ARBA00023242"/>
    </source>
</evidence>
<dbReference type="GO" id="GO:0003700">
    <property type="term" value="F:DNA-binding transcription factor activity"/>
    <property type="evidence" value="ECO:0007669"/>
    <property type="project" value="TreeGrafter"/>
</dbReference>
<accession>A0A5J5B772</accession>
<dbReference type="SUPFAM" id="SSF46689">
    <property type="entry name" value="Homeodomain-like"/>
    <property type="match status" value="1"/>
</dbReference>
<dbReference type="Gene3D" id="1.10.10.60">
    <property type="entry name" value="Homeodomain-like"/>
    <property type="match status" value="1"/>
</dbReference>
<evidence type="ECO:0000256" key="4">
    <source>
        <dbReference type="ARBA" id="ARBA00022833"/>
    </source>
</evidence>
<evidence type="ECO:0000256" key="6">
    <source>
        <dbReference type="ARBA" id="ARBA00023125"/>
    </source>
</evidence>
<name>A0A5J5B772_9ASTE</name>
<protein>
    <recommendedName>
        <fullName evidence="11">ZF-HD dimerization-type domain-containing protein</fullName>
    </recommendedName>
</protein>
<dbReference type="InterPro" id="IPR009057">
    <property type="entry name" value="Homeodomain-like_sf"/>
</dbReference>
<sequence>MRSLSSLGYNPIFRESTETLDHHHLQQSSLGQGRRPNSDQLFEPKSSGSSFKAPVAAPIRYRECLKNHAASIGGNIVDGCGEFMPSGRGGLLGSFEKRGASTSTTSNTAVSIVQATSQNLNGAATDSSSEDLNFNAFQSNVAPPQPPPFVLSKKRFRTKFTQEQKEKMLEFAEKVGWRIPKEDDADVQSFCAEVGSEETGF</sequence>
<evidence type="ECO:0000256" key="8">
    <source>
        <dbReference type="ARBA" id="ARBA00023163"/>
    </source>
</evidence>
<organism evidence="12 13">
    <name type="scientific">Nyssa sinensis</name>
    <dbReference type="NCBI Taxonomy" id="561372"/>
    <lineage>
        <taxon>Eukaryota</taxon>
        <taxon>Viridiplantae</taxon>
        <taxon>Streptophyta</taxon>
        <taxon>Embryophyta</taxon>
        <taxon>Tracheophyta</taxon>
        <taxon>Spermatophyta</taxon>
        <taxon>Magnoliopsida</taxon>
        <taxon>eudicotyledons</taxon>
        <taxon>Gunneridae</taxon>
        <taxon>Pentapetalae</taxon>
        <taxon>asterids</taxon>
        <taxon>Cornales</taxon>
        <taxon>Nyssaceae</taxon>
        <taxon>Nyssa</taxon>
    </lineage>
</organism>
<dbReference type="PROSITE" id="PS51523">
    <property type="entry name" value="ZF_HD_DIMER"/>
    <property type="match status" value="1"/>
</dbReference>
<evidence type="ECO:0000256" key="10">
    <source>
        <dbReference type="SAM" id="MobiDB-lite"/>
    </source>
</evidence>
<dbReference type="PANTHER" id="PTHR31948">
    <property type="entry name" value="ZINC-FINGER HOMEODOMAIN PROTEIN 2"/>
    <property type="match status" value="1"/>
</dbReference>